<organism evidence="1 2">
    <name type="scientific">Cynara cardunculus var. scolymus</name>
    <name type="common">Globe artichoke</name>
    <name type="synonym">Cynara scolymus</name>
    <dbReference type="NCBI Taxonomy" id="59895"/>
    <lineage>
        <taxon>Eukaryota</taxon>
        <taxon>Viridiplantae</taxon>
        <taxon>Streptophyta</taxon>
        <taxon>Embryophyta</taxon>
        <taxon>Tracheophyta</taxon>
        <taxon>Spermatophyta</taxon>
        <taxon>Magnoliopsida</taxon>
        <taxon>eudicotyledons</taxon>
        <taxon>Gunneridae</taxon>
        <taxon>Pentapetalae</taxon>
        <taxon>asterids</taxon>
        <taxon>campanulids</taxon>
        <taxon>Asterales</taxon>
        <taxon>Asteraceae</taxon>
        <taxon>Carduoideae</taxon>
        <taxon>Cardueae</taxon>
        <taxon>Carduinae</taxon>
        <taxon>Cynara</taxon>
    </lineage>
</organism>
<reference evidence="1 2" key="1">
    <citation type="journal article" date="2016" name="Sci. Rep.">
        <title>The genome sequence of the outbreeding globe artichoke constructed de novo incorporating a phase-aware low-pass sequencing strategy of F1 progeny.</title>
        <authorList>
            <person name="Scaglione D."/>
            <person name="Reyes-Chin-Wo S."/>
            <person name="Acquadro A."/>
            <person name="Froenicke L."/>
            <person name="Portis E."/>
            <person name="Beitel C."/>
            <person name="Tirone M."/>
            <person name="Mauro R."/>
            <person name="Lo Monaco A."/>
            <person name="Mauromicale G."/>
            <person name="Faccioli P."/>
            <person name="Cattivelli L."/>
            <person name="Rieseberg L."/>
            <person name="Michelmore R."/>
            <person name="Lanteri S."/>
        </authorList>
    </citation>
    <scope>NUCLEOTIDE SEQUENCE [LARGE SCALE GENOMIC DNA]</scope>
    <source>
        <strain evidence="1">2C</strain>
    </source>
</reference>
<accession>A0A103Y220</accession>
<comment type="caution">
    <text evidence="1">The sequence shown here is derived from an EMBL/GenBank/DDBJ whole genome shotgun (WGS) entry which is preliminary data.</text>
</comment>
<protein>
    <submittedName>
        <fullName evidence="1">Uncharacterized protein</fullName>
    </submittedName>
</protein>
<evidence type="ECO:0000313" key="2">
    <source>
        <dbReference type="Proteomes" id="UP000243975"/>
    </source>
</evidence>
<dbReference type="EMBL" id="LEKV01003133">
    <property type="protein sequence ID" value="KVI01077.1"/>
    <property type="molecule type" value="Genomic_DNA"/>
</dbReference>
<evidence type="ECO:0000313" key="1">
    <source>
        <dbReference type="EMBL" id="KVI01077.1"/>
    </source>
</evidence>
<keyword evidence="2" id="KW-1185">Reference proteome</keyword>
<proteinExistence type="predicted"/>
<gene>
    <name evidence="1" type="ORF">Ccrd_020655</name>
</gene>
<sequence length="90" mass="10204">MHINTPVRLLLKSPLNGYPSLPLLRSRSATDCECIPYSERQSFVNSTIGDAKTNAPACLERACNDGFWCWCCTTTAKCYYEEYICKDNCH</sequence>
<name>A0A103Y220_CYNCS</name>
<dbReference type="Gramene" id="KVI01077">
    <property type="protein sequence ID" value="KVI01077"/>
    <property type="gene ID" value="Ccrd_020655"/>
</dbReference>
<dbReference type="Proteomes" id="UP000243975">
    <property type="component" value="Unassembled WGS sequence"/>
</dbReference>
<dbReference type="AlphaFoldDB" id="A0A103Y220"/>